<comment type="caution">
    <text evidence="1">The sequence shown here is derived from an EMBL/GenBank/DDBJ whole genome shotgun (WGS) entry which is preliminary data.</text>
</comment>
<evidence type="ECO:0000313" key="1">
    <source>
        <dbReference type="EMBL" id="KAJ8131248.1"/>
    </source>
</evidence>
<sequence length="278" mass="31716">MIIVEGFNTQSRNSHRLLFNQKKAAIADATQYSLLHTIPVNNTQEPNSAPRTTDWKFRQDLADEGLRWAEDPDLPSFPVVESQRKQAAQPQPVQERPKGLASSRWAGNQGVVEEQSNQRPKGLMASRWANHSQPIADKQAHGHKFKRELSHYGLKNASLARGTSEISQALPRPSPQPTAQPTSQHTYQHTPRTAPQHVPRSVYQPPSQPYTQKSQEPNRGRRWNSNKSSRTGHKSSHQNGHKITSLHDPLRIKMDWEEFEREVKQYGLKTLKDSRWAN</sequence>
<accession>A0ACC2JVF5</accession>
<dbReference type="Proteomes" id="UP001153332">
    <property type="component" value="Unassembled WGS sequence"/>
</dbReference>
<dbReference type="EMBL" id="JAPUUL010000327">
    <property type="protein sequence ID" value="KAJ8131248.1"/>
    <property type="molecule type" value="Genomic_DNA"/>
</dbReference>
<protein>
    <submittedName>
        <fullName evidence="1">Uncharacterized protein</fullName>
    </submittedName>
</protein>
<evidence type="ECO:0000313" key="2">
    <source>
        <dbReference type="Proteomes" id="UP001153332"/>
    </source>
</evidence>
<reference evidence="1" key="1">
    <citation type="submission" date="2022-12" db="EMBL/GenBank/DDBJ databases">
        <title>Genome Sequence of Lasiodiplodia mahajangana.</title>
        <authorList>
            <person name="Buettner E."/>
        </authorList>
    </citation>
    <scope>NUCLEOTIDE SEQUENCE</scope>
    <source>
        <strain evidence="1">VT137</strain>
    </source>
</reference>
<name>A0ACC2JVF5_9PEZI</name>
<gene>
    <name evidence="1" type="ORF">O1611_g2376</name>
</gene>
<organism evidence="1 2">
    <name type="scientific">Lasiodiplodia mahajangana</name>
    <dbReference type="NCBI Taxonomy" id="1108764"/>
    <lineage>
        <taxon>Eukaryota</taxon>
        <taxon>Fungi</taxon>
        <taxon>Dikarya</taxon>
        <taxon>Ascomycota</taxon>
        <taxon>Pezizomycotina</taxon>
        <taxon>Dothideomycetes</taxon>
        <taxon>Dothideomycetes incertae sedis</taxon>
        <taxon>Botryosphaeriales</taxon>
        <taxon>Botryosphaeriaceae</taxon>
        <taxon>Lasiodiplodia</taxon>
    </lineage>
</organism>
<proteinExistence type="predicted"/>
<keyword evidence="2" id="KW-1185">Reference proteome</keyword>